<dbReference type="InterPro" id="IPR050555">
    <property type="entry name" value="Bact_Solute-Bind_Prot2"/>
</dbReference>
<dbReference type="GO" id="GO:0030246">
    <property type="term" value="F:carbohydrate binding"/>
    <property type="evidence" value="ECO:0007669"/>
    <property type="project" value="TreeGrafter"/>
</dbReference>
<evidence type="ECO:0000259" key="4">
    <source>
        <dbReference type="Pfam" id="PF13407"/>
    </source>
</evidence>
<dbReference type="SUPFAM" id="SSF53822">
    <property type="entry name" value="Periplasmic binding protein-like I"/>
    <property type="match status" value="1"/>
</dbReference>
<comment type="subcellular location">
    <subcellularLocation>
        <location evidence="1">Cell envelope</location>
    </subcellularLocation>
</comment>
<keyword evidence="6" id="KW-1185">Reference proteome</keyword>
<feature type="domain" description="Periplasmic binding protein" evidence="4">
    <location>
        <begin position="53"/>
        <end position="309"/>
    </location>
</feature>
<dbReference type="AlphaFoldDB" id="A0A1M6PVZ7"/>
<proteinExistence type="predicted"/>
<dbReference type="STRING" id="1121919.SAMN02745975_03696"/>
<dbReference type="EMBL" id="FQZV01000076">
    <property type="protein sequence ID" value="SHK12164.1"/>
    <property type="molecule type" value="Genomic_DNA"/>
</dbReference>
<dbReference type="PANTHER" id="PTHR30036">
    <property type="entry name" value="D-XYLOSE-BINDING PERIPLASMIC PROTEIN"/>
    <property type="match status" value="1"/>
</dbReference>
<evidence type="ECO:0000313" key="5">
    <source>
        <dbReference type="EMBL" id="SHK12164.1"/>
    </source>
</evidence>
<dbReference type="GO" id="GO:0030288">
    <property type="term" value="C:outer membrane-bounded periplasmic space"/>
    <property type="evidence" value="ECO:0007669"/>
    <property type="project" value="TreeGrafter"/>
</dbReference>
<dbReference type="PANTHER" id="PTHR30036:SF1">
    <property type="entry name" value="D-XYLOSE-BINDING PERIPLASMIC PROTEIN"/>
    <property type="match status" value="1"/>
</dbReference>
<reference evidence="6" key="1">
    <citation type="submission" date="2016-11" db="EMBL/GenBank/DDBJ databases">
        <authorList>
            <person name="Varghese N."/>
            <person name="Submissions S."/>
        </authorList>
    </citation>
    <scope>NUCLEOTIDE SEQUENCE [LARGE SCALE GENOMIC DNA]</scope>
    <source>
        <strain evidence="6">DSM 17957</strain>
    </source>
</reference>
<accession>A0A1M6PVZ7</accession>
<evidence type="ECO:0000256" key="2">
    <source>
        <dbReference type="ARBA" id="ARBA00022729"/>
    </source>
</evidence>
<keyword evidence="3" id="KW-0812">Transmembrane</keyword>
<sequence>MKPKEVLKLGILIILLIIFIFLTYLLGKNIYANYIKKNQNYGAAVQESSKIKIGFSLGTLKEERWIKDRDIIMAKVEELGAEIIVQNANNDDQDQLKQVKYLLEQNIDVLIIVPNDLKKAASAVELAKKQGVRVISYDRLVLNSNVDIYISFDNIKVGSLMAKYVVDNVQSGNVLIINGATSDHNTQLIKYGYDQVLQTIGEKQGTSVMEEYWAPNWMKEYAYRVTDELLQSKRKIDGIIAGNDGLADGVIEALSEHRTAGKTIVVGQDADLAACQRIVEGTQLMTVYKPIEKLADAAARTAIQLAKGEPLNNIQATIYDGKYNVPYYILEPIAVDKTNIDDTIIKDGFHMRDEVYRNLPESEYTN</sequence>
<dbReference type="Pfam" id="PF13407">
    <property type="entry name" value="Peripla_BP_4"/>
    <property type="match status" value="1"/>
</dbReference>
<keyword evidence="2" id="KW-0732">Signal</keyword>
<name>A0A1M6PVZ7_9FIRM</name>
<evidence type="ECO:0000256" key="3">
    <source>
        <dbReference type="SAM" id="Phobius"/>
    </source>
</evidence>
<dbReference type="RefSeq" id="WP_110942656.1">
    <property type="nucleotide sequence ID" value="NZ_FQZV01000076.1"/>
</dbReference>
<keyword evidence="3" id="KW-1133">Transmembrane helix</keyword>
<dbReference type="OrthoDB" id="9769193at2"/>
<evidence type="ECO:0000313" key="6">
    <source>
        <dbReference type="Proteomes" id="UP000184536"/>
    </source>
</evidence>
<protein>
    <submittedName>
        <fullName evidence="5">Xylose-binding protein</fullName>
    </submittedName>
</protein>
<dbReference type="Proteomes" id="UP000184536">
    <property type="component" value="Unassembled WGS sequence"/>
</dbReference>
<dbReference type="Gene3D" id="3.40.50.2300">
    <property type="match status" value="2"/>
</dbReference>
<evidence type="ECO:0000256" key="1">
    <source>
        <dbReference type="ARBA" id="ARBA00004196"/>
    </source>
</evidence>
<keyword evidence="3" id="KW-0472">Membrane</keyword>
<dbReference type="InterPro" id="IPR028082">
    <property type="entry name" value="Peripla_BP_I"/>
</dbReference>
<organism evidence="5 6">
    <name type="scientific">Geosporobacter subterraneus DSM 17957</name>
    <dbReference type="NCBI Taxonomy" id="1121919"/>
    <lineage>
        <taxon>Bacteria</taxon>
        <taxon>Bacillati</taxon>
        <taxon>Bacillota</taxon>
        <taxon>Clostridia</taxon>
        <taxon>Peptostreptococcales</taxon>
        <taxon>Thermotaleaceae</taxon>
        <taxon>Geosporobacter</taxon>
    </lineage>
</organism>
<feature type="transmembrane region" description="Helical" evidence="3">
    <location>
        <begin position="6"/>
        <end position="27"/>
    </location>
</feature>
<dbReference type="InterPro" id="IPR025997">
    <property type="entry name" value="SBP_2_dom"/>
</dbReference>
<gene>
    <name evidence="5" type="ORF">SAMN02745975_03696</name>
</gene>